<dbReference type="EMBL" id="LJZQ01000008">
    <property type="protein sequence ID" value="KPQ29163.1"/>
    <property type="molecule type" value="Genomic_DNA"/>
</dbReference>
<sequence>MDGEVKTVLPTLIGIKNINRPGQGACIQNNELTSDSLAYMNFHGIRGLELLFAAMDPDLSLLFWQSLSDILSGPTEFFADSDMSIHDCQARFGRTLPAYPE</sequence>
<dbReference type="STRING" id="1305731.GCA_000934705_00527"/>
<dbReference type="AlphaFoldDB" id="A0A0P7YFA3"/>
<evidence type="ECO:0000313" key="1">
    <source>
        <dbReference type="EMBL" id="KPQ29163.1"/>
    </source>
</evidence>
<gene>
    <name evidence="1" type="ORF">HLUCCX14_07755</name>
</gene>
<name>A0A0P7YFA3_9GAMM</name>
<comment type="caution">
    <text evidence="1">The sequence shown here is derived from an EMBL/GenBank/DDBJ whole genome shotgun (WGS) entry which is preliminary data.</text>
</comment>
<dbReference type="Proteomes" id="UP000050416">
    <property type="component" value="Unassembled WGS sequence"/>
</dbReference>
<protein>
    <submittedName>
        <fullName evidence="1">Uncharacterized protein</fullName>
    </submittedName>
</protein>
<dbReference type="PATRIC" id="fig|1305731.5.peg.365"/>
<proteinExistence type="predicted"/>
<accession>A0A0P7YFA3</accession>
<reference evidence="1 2" key="1">
    <citation type="submission" date="2015-09" db="EMBL/GenBank/DDBJ databases">
        <title>Identification and resolution of microdiversity through metagenomic sequencing of parallel consortia.</title>
        <authorList>
            <person name="Nelson W.C."/>
            <person name="Romine M.F."/>
            <person name="Lindemann S.R."/>
        </authorList>
    </citation>
    <scope>NUCLEOTIDE SEQUENCE [LARGE SCALE GENOMIC DNA]</scope>
    <source>
        <strain evidence="1">HL-55</strain>
    </source>
</reference>
<evidence type="ECO:0000313" key="2">
    <source>
        <dbReference type="Proteomes" id="UP000050416"/>
    </source>
</evidence>
<organism evidence="1 2">
    <name type="scientific">Marinobacter excellens HL-55</name>
    <dbReference type="NCBI Taxonomy" id="1305731"/>
    <lineage>
        <taxon>Bacteria</taxon>
        <taxon>Pseudomonadati</taxon>
        <taxon>Pseudomonadota</taxon>
        <taxon>Gammaproteobacteria</taxon>
        <taxon>Pseudomonadales</taxon>
        <taxon>Marinobacteraceae</taxon>
        <taxon>Marinobacter</taxon>
    </lineage>
</organism>